<evidence type="ECO:0008006" key="8">
    <source>
        <dbReference type="Google" id="ProtNLM"/>
    </source>
</evidence>
<feature type="domain" description="Glutathione S-transferase C-terminal" evidence="4">
    <location>
        <begin position="298"/>
        <end position="382"/>
    </location>
</feature>
<dbReference type="Proteomes" id="UP001445076">
    <property type="component" value="Unassembled WGS sequence"/>
</dbReference>
<dbReference type="InterPro" id="IPR036249">
    <property type="entry name" value="Thioredoxin-like_sf"/>
</dbReference>
<proteinExistence type="inferred from homology"/>
<evidence type="ECO:0000313" key="6">
    <source>
        <dbReference type="EMBL" id="KAK8753332.1"/>
    </source>
</evidence>
<comment type="function">
    <text evidence="1">Has a glutathione-disulfide oxidoreductase activity in the presence of NADPH and glutathione reductase. Reduces low molecular weight disulfides and proteins.</text>
</comment>
<dbReference type="SUPFAM" id="SSF47616">
    <property type="entry name" value="GST C-terminal domain-like"/>
    <property type="match status" value="1"/>
</dbReference>
<dbReference type="SFLD" id="SFLDG01182">
    <property type="entry name" value="Prostaglandin_E_synthase_like"/>
    <property type="match status" value="1"/>
</dbReference>
<dbReference type="InterPro" id="IPR040079">
    <property type="entry name" value="Glutathione_S-Trfase"/>
</dbReference>
<dbReference type="GO" id="GO:0005739">
    <property type="term" value="C:mitochondrion"/>
    <property type="evidence" value="ECO:0007669"/>
    <property type="project" value="TreeGrafter"/>
</dbReference>
<dbReference type="InterPro" id="IPR002109">
    <property type="entry name" value="Glutaredoxin"/>
</dbReference>
<comment type="caution">
    <text evidence="6">The sequence shown here is derived from an EMBL/GenBank/DDBJ whole genome shotgun (WGS) entry which is preliminary data.</text>
</comment>
<dbReference type="InterPro" id="IPR011767">
    <property type="entry name" value="GLR_AS"/>
</dbReference>
<dbReference type="GO" id="GO:0006629">
    <property type="term" value="P:lipid metabolic process"/>
    <property type="evidence" value="ECO:0007669"/>
    <property type="project" value="UniProtKB-KW"/>
</dbReference>
<dbReference type="AlphaFoldDB" id="A0AAW0Y9N1"/>
<evidence type="ECO:0000313" key="7">
    <source>
        <dbReference type="Proteomes" id="UP001445076"/>
    </source>
</evidence>
<gene>
    <name evidence="6" type="ORF">OTU49_003893</name>
</gene>
<dbReference type="InterPro" id="IPR004046">
    <property type="entry name" value="GST_C"/>
</dbReference>
<dbReference type="Gene3D" id="3.40.30.10">
    <property type="entry name" value="Glutaredoxin"/>
    <property type="match status" value="1"/>
</dbReference>
<evidence type="ECO:0000256" key="2">
    <source>
        <dbReference type="ARBA" id="ARBA00007409"/>
    </source>
</evidence>
<evidence type="ECO:0000259" key="4">
    <source>
        <dbReference type="Pfam" id="PF00043"/>
    </source>
</evidence>
<keyword evidence="3" id="KW-0443">Lipid metabolism</keyword>
<dbReference type="InterPro" id="IPR036282">
    <property type="entry name" value="Glutathione-S-Trfase_C_sf"/>
</dbReference>
<reference evidence="6 7" key="1">
    <citation type="journal article" date="2024" name="BMC Genomics">
        <title>Genome assembly of redclaw crayfish (Cherax quadricarinatus) provides insights into its immune adaptation and hypoxia tolerance.</title>
        <authorList>
            <person name="Liu Z."/>
            <person name="Zheng J."/>
            <person name="Li H."/>
            <person name="Fang K."/>
            <person name="Wang S."/>
            <person name="He J."/>
            <person name="Zhou D."/>
            <person name="Weng S."/>
            <person name="Chi M."/>
            <person name="Gu Z."/>
            <person name="He J."/>
            <person name="Li F."/>
            <person name="Wang M."/>
        </authorList>
    </citation>
    <scope>NUCLEOTIDE SEQUENCE [LARGE SCALE GENOMIC DNA]</scope>
    <source>
        <strain evidence="6">ZL_2023a</strain>
    </source>
</reference>
<dbReference type="CDD" id="cd03197">
    <property type="entry name" value="GST_C_mPGES2"/>
    <property type="match status" value="1"/>
</dbReference>
<sequence length="398" mass="45219">MSLPVRRLLTNIRHNGSILVGSVKVGGAEAKLGVSSLRWASTAHGTAWRVSRWAGVGFGVGAALTTAYMYHNYNTTRLGSPAKDQEYVLSQPPPTFTPARSIHLTTDTTGLKITLFQYQTCPFCCKVRAFLDYYGFSYDVIEVNSVTRSQTKWTDYRKVPFLVVQLPNSETILQLKDSTMIISALQSFLYNKTTSLQELVKCYPSLVYTDEGGTKKVEIMNRHFLMYGQHPSGVSKEDIVEERKWRKWVDDVFVHVLSPNIYRTPEESFQAFKWFSKAGNWEEHFATWERLLAVYVGAIAMFFIGKSLKRRYQLKDDVRETLYEETNVFLKALKKKGTKFMGGEQPNLSDLAVYGVLTAVEGCQAFQDLKENTHISLWFDRMKEAVSQHGGAVLTNMV</sequence>
<dbReference type="SFLD" id="SFLDG01203">
    <property type="entry name" value="Prostaglandin_E_synthase_like1"/>
    <property type="match status" value="1"/>
</dbReference>
<evidence type="ECO:0000259" key="5">
    <source>
        <dbReference type="Pfam" id="PF00462"/>
    </source>
</evidence>
<dbReference type="Pfam" id="PF00462">
    <property type="entry name" value="Glutaredoxin"/>
    <property type="match status" value="1"/>
</dbReference>
<dbReference type="Pfam" id="PF00043">
    <property type="entry name" value="GST_C"/>
    <property type="match status" value="1"/>
</dbReference>
<dbReference type="InterPro" id="IPR034334">
    <property type="entry name" value="PGES2"/>
</dbReference>
<comment type="similarity">
    <text evidence="2">Belongs to the GST superfamily.</text>
</comment>
<evidence type="ECO:0000256" key="3">
    <source>
        <dbReference type="ARBA" id="ARBA00023098"/>
    </source>
</evidence>
<name>A0AAW0Y9N1_CHEQU</name>
<dbReference type="GO" id="GO:0050220">
    <property type="term" value="F:prostaglandin-E synthase activity"/>
    <property type="evidence" value="ECO:0007669"/>
    <property type="project" value="InterPro"/>
</dbReference>
<dbReference type="PANTHER" id="PTHR12782">
    <property type="entry name" value="MICROSOMAL PROSTAGLANDIN E SYNTHASE-2"/>
    <property type="match status" value="1"/>
</dbReference>
<dbReference type="PROSITE" id="PS51354">
    <property type="entry name" value="GLUTAREDOXIN_2"/>
    <property type="match status" value="1"/>
</dbReference>
<dbReference type="PROSITE" id="PS00195">
    <property type="entry name" value="GLUTAREDOXIN_1"/>
    <property type="match status" value="1"/>
</dbReference>
<dbReference type="Gene3D" id="1.20.1050.10">
    <property type="match status" value="1"/>
</dbReference>
<feature type="domain" description="Glutaredoxin" evidence="5">
    <location>
        <begin position="113"/>
        <end position="164"/>
    </location>
</feature>
<dbReference type="EMBL" id="JARKIK010000003">
    <property type="protein sequence ID" value="KAK8753332.1"/>
    <property type="molecule type" value="Genomic_DNA"/>
</dbReference>
<dbReference type="SFLD" id="SFLDS00019">
    <property type="entry name" value="Glutathione_Transferase_(cytos"/>
    <property type="match status" value="1"/>
</dbReference>
<keyword evidence="7" id="KW-1185">Reference proteome</keyword>
<accession>A0AAW0Y9N1</accession>
<dbReference type="InterPro" id="IPR034335">
    <property type="entry name" value="PGES2_C"/>
</dbReference>
<protein>
    <recommendedName>
        <fullName evidence="8">Microsomal prostaglandin E synthase 2</fullName>
    </recommendedName>
</protein>
<dbReference type="SUPFAM" id="SSF52833">
    <property type="entry name" value="Thioredoxin-like"/>
    <property type="match status" value="1"/>
</dbReference>
<evidence type="ECO:0000256" key="1">
    <source>
        <dbReference type="ARBA" id="ARBA00002549"/>
    </source>
</evidence>
<dbReference type="PANTHER" id="PTHR12782:SF5">
    <property type="entry name" value="PROSTAGLANDIN E SYNTHASE 2"/>
    <property type="match status" value="1"/>
</dbReference>
<organism evidence="6 7">
    <name type="scientific">Cherax quadricarinatus</name>
    <name type="common">Australian red claw crayfish</name>
    <dbReference type="NCBI Taxonomy" id="27406"/>
    <lineage>
        <taxon>Eukaryota</taxon>
        <taxon>Metazoa</taxon>
        <taxon>Ecdysozoa</taxon>
        <taxon>Arthropoda</taxon>
        <taxon>Crustacea</taxon>
        <taxon>Multicrustacea</taxon>
        <taxon>Malacostraca</taxon>
        <taxon>Eumalacostraca</taxon>
        <taxon>Eucarida</taxon>
        <taxon>Decapoda</taxon>
        <taxon>Pleocyemata</taxon>
        <taxon>Astacidea</taxon>
        <taxon>Parastacoidea</taxon>
        <taxon>Parastacidae</taxon>
        <taxon>Cherax</taxon>
    </lineage>
</organism>
<dbReference type="Gene3D" id="6.20.200.30">
    <property type="match status" value="1"/>
</dbReference>